<protein>
    <submittedName>
        <fullName evidence="1">Uncharacterized protein</fullName>
    </submittedName>
</protein>
<keyword evidence="2" id="KW-1185">Reference proteome</keyword>
<comment type="caution">
    <text evidence="1">The sequence shown here is derived from an EMBL/GenBank/DDBJ whole genome shotgun (WGS) entry which is preliminary data.</text>
</comment>
<name>A0ABS0GQ92_9ACTN</name>
<evidence type="ECO:0000313" key="1">
    <source>
        <dbReference type="EMBL" id="MBF9128184.1"/>
    </source>
</evidence>
<gene>
    <name evidence="1" type="ORF">I0C86_04130</name>
</gene>
<dbReference type="Proteomes" id="UP000638560">
    <property type="component" value="Unassembled WGS sequence"/>
</dbReference>
<organism evidence="1 2">
    <name type="scientific">Plantactinospora alkalitolerans</name>
    <dbReference type="NCBI Taxonomy" id="2789879"/>
    <lineage>
        <taxon>Bacteria</taxon>
        <taxon>Bacillati</taxon>
        <taxon>Actinomycetota</taxon>
        <taxon>Actinomycetes</taxon>
        <taxon>Micromonosporales</taxon>
        <taxon>Micromonosporaceae</taxon>
        <taxon>Plantactinospora</taxon>
    </lineage>
</organism>
<dbReference type="RefSeq" id="WP_196199843.1">
    <property type="nucleotide sequence ID" value="NZ_JADPUN010000060.1"/>
</dbReference>
<reference evidence="1 2" key="1">
    <citation type="submission" date="2020-11" db="EMBL/GenBank/DDBJ databases">
        <title>A novel isolate from a Black sea contaminated sediment with potential to produce alkanes: Plantactinospora alkalitolerans sp. nov.</title>
        <authorList>
            <person name="Carro L."/>
            <person name="Veyisoglu A."/>
            <person name="Guven K."/>
            <person name="Schumann P."/>
            <person name="Klenk H.-P."/>
            <person name="Sahin N."/>
        </authorList>
    </citation>
    <scope>NUCLEOTIDE SEQUENCE [LARGE SCALE GENOMIC DNA]</scope>
    <source>
        <strain evidence="1 2">S1510</strain>
    </source>
</reference>
<proteinExistence type="predicted"/>
<dbReference type="EMBL" id="JADPUN010000060">
    <property type="protein sequence ID" value="MBF9128184.1"/>
    <property type="molecule type" value="Genomic_DNA"/>
</dbReference>
<evidence type="ECO:0000313" key="2">
    <source>
        <dbReference type="Proteomes" id="UP000638560"/>
    </source>
</evidence>
<sequence length="141" mass="14703">MPIVLAGVLAGAVLLYVVLAIMVIVRRGAWLQGTRLTVRALRERTVDLAAARSVALHQSNQRLIGPVRRTGVIGPAQMVTVLAVTAGDGGQVQLRLASRDAIQLPPEQLFALAGALSFARCPGAAETVAWLRGMATSASVG</sequence>
<accession>A0ABS0GQ92</accession>